<dbReference type="Proteomes" id="UP000061382">
    <property type="component" value="Chromosome"/>
</dbReference>
<dbReference type="ESTHER" id="9bact-a0a0p0cgd6">
    <property type="family name" value="Est-OsmC"/>
</dbReference>
<dbReference type="OrthoDB" id="9791538at2"/>
<dbReference type="InterPro" id="IPR003718">
    <property type="entry name" value="OsmC/Ohr_fam"/>
</dbReference>
<organism evidence="2 3">
    <name type="scientific">Rufibacter tibetensis</name>
    <dbReference type="NCBI Taxonomy" id="512763"/>
    <lineage>
        <taxon>Bacteria</taxon>
        <taxon>Pseudomonadati</taxon>
        <taxon>Bacteroidota</taxon>
        <taxon>Cytophagia</taxon>
        <taxon>Cytophagales</taxon>
        <taxon>Hymenobacteraceae</taxon>
        <taxon>Rufibacter</taxon>
    </lineage>
</organism>
<dbReference type="PANTHER" id="PTHR39624">
    <property type="entry name" value="PROTEIN INVOLVED IN RIMO-MEDIATED BETA-METHYLTHIOLATION OF RIBOSOMAL PROTEIN S12 YCAO"/>
    <property type="match status" value="1"/>
</dbReference>
<dbReference type="PANTHER" id="PTHR39624:SF2">
    <property type="entry name" value="OSMC-LIKE PROTEIN"/>
    <property type="match status" value="1"/>
</dbReference>
<gene>
    <name evidence="2" type="ORF">DC20_20900</name>
</gene>
<dbReference type="SUPFAM" id="SSF53474">
    <property type="entry name" value="alpha/beta-Hydrolases"/>
    <property type="match status" value="1"/>
</dbReference>
<dbReference type="AlphaFoldDB" id="A0A0P0CGD6"/>
<dbReference type="EMBL" id="CP012643">
    <property type="protein sequence ID" value="ALJ00998.1"/>
    <property type="molecule type" value="Genomic_DNA"/>
</dbReference>
<reference evidence="2 3" key="1">
    <citation type="submission" date="2015-08" db="EMBL/GenBank/DDBJ databases">
        <title>Complete genome sequence of Rufibacter tibetensis strain 1351t, a radiation-resistant bacterium from tibet plateau.</title>
        <authorList>
            <person name="Dai J."/>
        </authorList>
    </citation>
    <scope>NUCLEOTIDE SEQUENCE [LARGE SCALE GENOMIC DNA]</scope>
    <source>
        <strain evidence="2 3">1351</strain>
    </source>
</reference>
<name>A0A0P0CGD6_9BACT</name>
<dbReference type="Gene3D" id="3.30.300.20">
    <property type="match status" value="1"/>
</dbReference>
<keyword evidence="3" id="KW-1185">Reference proteome</keyword>
<dbReference type="STRING" id="512763.DC20_20900"/>
<sequence length="411" mass="44888">MKSIPVTFPNSKGQMLAGRVEMPVDGRPHSIALFAHCFTCSKNLTAIRNISRALSLQGIAVLRFDFTGLGQSDGNFEQAGFSSDVSDLVSAAHFLEQHYKAPVLAIGHSLGGAAVLMAANSLPTVKALVTIGAPCHPAHVRHLLHDDLETIEREGVAMVNIGGRPFPIKKEFLDDLSEFNPKLAINTLGKALLVLHAPQDVVVSIDNAADIYQAARHPKSFISLDGADHLLSNPEDSFYTGEVIGSWVKRYLQLPEAEPINARKRVAVRIGPDALTTEVMAGGHSFMADEPESVGGLNLGPTPYDLLTAGLGACTAMTLRLYADRKKWPLQNVLVHLHHEKVHEVDSESPEKKSFLDHIWREIELEGNLTKEQRQRLLEIAERCPVHKTLHKPVKISTTLLPDPKNSGTPD</sequence>
<dbReference type="InterPro" id="IPR022742">
    <property type="entry name" value="Hydrolase_4"/>
</dbReference>
<dbReference type="InterPro" id="IPR029058">
    <property type="entry name" value="AB_hydrolase_fold"/>
</dbReference>
<dbReference type="InterPro" id="IPR036102">
    <property type="entry name" value="OsmC/Ohrsf"/>
</dbReference>
<dbReference type="Pfam" id="PF12146">
    <property type="entry name" value="Hydrolase_4"/>
    <property type="match status" value="1"/>
</dbReference>
<dbReference type="Gene3D" id="3.40.50.1820">
    <property type="entry name" value="alpha/beta hydrolase"/>
    <property type="match status" value="1"/>
</dbReference>
<evidence type="ECO:0000259" key="1">
    <source>
        <dbReference type="Pfam" id="PF12146"/>
    </source>
</evidence>
<dbReference type="PATRIC" id="fig|512763.3.peg.4594"/>
<evidence type="ECO:0000313" key="2">
    <source>
        <dbReference type="EMBL" id="ALJ00998.1"/>
    </source>
</evidence>
<accession>A0A0P0CGD6</accession>
<dbReference type="SUPFAM" id="SSF82784">
    <property type="entry name" value="OsmC-like"/>
    <property type="match status" value="1"/>
</dbReference>
<proteinExistence type="predicted"/>
<dbReference type="KEGG" id="rti:DC20_20900"/>
<dbReference type="Pfam" id="PF02566">
    <property type="entry name" value="OsmC"/>
    <property type="match status" value="1"/>
</dbReference>
<feature type="domain" description="Serine aminopeptidase S33" evidence="1">
    <location>
        <begin position="47"/>
        <end position="138"/>
    </location>
</feature>
<dbReference type="RefSeq" id="WP_062545633.1">
    <property type="nucleotide sequence ID" value="NZ_CP012643.1"/>
</dbReference>
<protein>
    <submittedName>
        <fullName evidence="2">Osmotically inducible protein C</fullName>
    </submittedName>
</protein>
<evidence type="ECO:0000313" key="3">
    <source>
        <dbReference type="Proteomes" id="UP000061382"/>
    </source>
</evidence>
<dbReference type="InterPro" id="IPR015946">
    <property type="entry name" value="KH_dom-like_a/b"/>
</dbReference>